<feature type="transmembrane region" description="Helical" evidence="2">
    <location>
        <begin position="54"/>
        <end position="72"/>
    </location>
</feature>
<evidence type="ECO:0000256" key="2">
    <source>
        <dbReference type="SAM" id="Phobius"/>
    </source>
</evidence>
<reference evidence="3" key="1">
    <citation type="submission" date="2020-08" db="EMBL/GenBank/DDBJ databases">
        <title>Spodoptera exigua strain:BAW_Kor-Di-RS1 Genome sequencing and assembly.</title>
        <authorList>
            <person name="Kim J."/>
            <person name="Nam H.Y."/>
            <person name="Kwon M."/>
            <person name="Choi J.H."/>
            <person name="Cho S.R."/>
            <person name="Kim G.-H."/>
        </authorList>
    </citation>
    <scope>NUCLEOTIDE SEQUENCE</scope>
    <source>
        <strain evidence="3">BAW_Kor-Di-RS1</strain>
        <tissue evidence="3">Whole-body</tissue>
    </source>
</reference>
<comment type="caution">
    <text evidence="3">The sequence shown here is derived from an EMBL/GenBank/DDBJ whole genome shotgun (WGS) entry which is preliminary data.</text>
</comment>
<feature type="compositionally biased region" description="Basic residues" evidence="1">
    <location>
        <begin position="1"/>
        <end position="19"/>
    </location>
</feature>
<keyword evidence="2" id="KW-0472">Membrane</keyword>
<evidence type="ECO:0008006" key="5">
    <source>
        <dbReference type="Google" id="ProtNLM"/>
    </source>
</evidence>
<proteinExistence type="predicted"/>
<dbReference type="AlphaFoldDB" id="A0A835GIH1"/>
<evidence type="ECO:0000256" key="1">
    <source>
        <dbReference type="SAM" id="MobiDB-lite"/>
    </source>
</evidence>
<sequence length="265" mass="30282">AYPHSHANHGAHRAAKRGAMRAATVNSPHSQGSRRAHSIVRALDAYTLGMDSETITASALLLCSLAIYSYALKKKRIIQKKHRKRRWWITTIHRNRSSATMEKLLNELVAEPSDEFKKFSRMSLNDFEYLLSRISRRISKQDTQLRKAIPARIRLAITLRYLATGDDYGSLHYLFKVSPQAISEIIPEVCHALCEVRSSTSLHIYTPPGSIDMYDDDGVLIQPGSWRTNQDNTSAFRNLRTVPRRPANNAIEIRKEFTKYLITFE</sequence>
<dbReference type="Proteomes" id="UP000648187">
    <property type="component" value="Unassembled WGS sequence"/>
</dbReference>
<organism evidence="3 4">
    <name type="scientific">Spodoptera exigua</name>
    <name type="common">Beet armyworm</name>
    <name type="synonym">Noctua fulgens</name>
    <dbReference type="NCBI Taxonomy" id="7107"/>
    <lineage>
        <taxon>Eukaryota</taxon>
        <taxon>Metazoa</taxon>
        <taxon>Ecdysozoa</taxon>
        <taxon>Arthropoda</taxon>
        <taxon>Hexapoda</taxon>
        <taxon>Insecta</taxon>
        <taxon>Pterygota</taxon>
        <taxon>Neoptera</taxon>
        <taxon>Endopterygota</taxon>
        <taxon>Lepidoptera</taxon>
        <taxon>Glossata</taxon>
        <taxon>Ditrysia</taxon>
        <taxon>Noctuoidea</taxon>
        <taxon>Noctuidae</taxon>
        <taxon>Amphipyrinae</taxon>
        <taxon>Spodoptera</taxon>
    </lineage>
</organism>
<dbReference type="EMBL" id="JACKWZ010000063">
    <property type="protein sequence ID" value="KAF9417930.1"/>
    <property type="molecule type" value="Genomic_DNA"/>
</dbReference>
<name>A0A835GIH1_SPOEX</name>
<protein>
    <recommendedName>
        <fullName evidence="5">Nuclease HARBI1</fullName>
    </recommendedName>
</protein>
<accession>A0A835GIH1</accession>
<evidence type="ECO:0000313" key="4">
    <source>
        <dbReference type="Proteomes" id="UP000648187"/>
    </source>
</evidence>
<feature type="region of interest" description="Disordered" evidence="1">
    <location>
        <begin position="1"/>
        <end position="21"/>
    </location>
</feature>
<keyword evidence="2" id="KW-1133">Transmembrane helix</keyword>
<keyword evidence="2" id="KW-0812">Transmembrane</keyword>
<evidence type="ECO:0000313" key="3">
    <source>
        <dbReference type="EMBL" id="KAF9417930.1"/>
    </source>
</evidence>
<gene>
    <name evidence="3" type="ORF">HW555_005075</name>
</gene>
<keyword evidence="4" id="KW-1185">Reference proteome</keyword>
<feature type="non-terminal residue" evidence="3">
    <location>
        <position position="265"/>
    </location>
</feature>